<dbReference type="AlphaFoldDB" id="A0A0L8IHE6"/>
<proteinExistence type="predicted"/>
<gene>
    <name evidence="1" type="ORF">OCBIM_22026058mg</name>
</gene>
<reference evidence="1" key="1">
    <citation type="submission" date="2015-07" db="EMBL/GenBank/DDBJ databases">
        <title>MeaNS - Measles Nucleotide Surveillance Program.</title>
        <authorList>
            <person name="Tran T."/>
            <person name="Druce J."/>
        </authorList>
    </citation>
    <scope>NUCLEOTIDE SEQUENCE</scope>
    <source>
        <strain evidence="1">UCB-OBI-ISO-001</strain>
        <tissue evidence="1">Gonad</tissue>
    </source>
</reference>
<sequence length="138" mass="15882">MTDNRVLRQLLYGELLQDSRKERRPKLRYKDILKSNFKWSRISSRRLDDSAANRLSWMILTTRAAAGFEEDVSMLPEKDVTGQRLLQSSQQTFLGTCVLLALNCGVTFAPISENADLVIIGYWWTTNRERDILPTCAI</sequence>
<evidence type="ECO:0000313" key="1">
    <source>
        <dbReference type="EMBL" id="KOG00890.1"/>
    </source>
</evidence>
<accession>A0A0L8IHE6</accession>
<organism evidence="1">
    <name type="scientific">Octopus bimaculoides</name>
    <name type="common">California two-spotted octopus</name>
    <dbReference type="NCBI Taxonomy" id="37653"/>
    <lineage>
        <taxon>Eukaryota</taxon>
        <taxon>Metazoa</taxon>
        <taxon>Spiralia</taxon>
        <taxon>Lophotrochozoa</taxon>
        <taxon>Mollusca</taxon>
        <taxon>Cephalopoda</taxon>
        <taxon>Coleoidea</taxon>
        <taxon>Octopodiformes</taxon>
        <taxon>Octopoda</taxon>
        <taxon>Incirrata</taxon>
        <taxon>Octopodidae</taxon>
        <taxon>Octopus</taxon>
    </lineage>
</organism>
<dbReference type="EMBL" id="KQ415697">
    <property type="protein sequence ID" value="KOG00890.1"/>
    <property type="molecule type" value="Genomic_DNA"/>
</dbReference>
<name>A0A0L8IHE6_OCTBM</name>
<protein>
    <submittedName>
        <fullName evidence="1">Uncharacterized protein</fullName>
    </submittedName>
</protein>